<evidence type="ECO:0000256" key="2">
    <source>
        <dbReference type="ARBA" id="ARBA00023163"/>
    </source>
</evidence>
<dbReference type="FunFam" id="3.90.940.20:FF:000001">
    <property type="entry name" value="DNA-directed RNA polymerases I, II, and III subunit RPABC1"/>
    <property type="match status" value="1"/>
</dbReference>
<evidence type="ECO:0000259" key="6">
    <source>
        <dbReference type="Pfam" id="PF03871"/>
    </source>
</evidence>
<evidence type="ECO:0000256" key="1">
    <source>
        <dbReference type="ARBA" id="ARBA00004123"/>
    </source>
</evidence>
<keyword evidence="7" id="KW-0542">Nucleomorph</keyword>
<dbReference type="InterPro" id="IPR035913">
    <property type="entry name" value="RPB5-like_sf"/>
</dbReference>
<dbReference type="RefSeq" id="XP_001712246.1">
    <property type="nucleotide sequence ID" value="XM_001712194.1"/>
</dbReference>
<dbReference type="GeneID" id="5739345"/>
<feature type="domain" description="RNA polymerase subunit H/Rpb5 C-terminal" evidence="5">
    <location>
        <begin position="142"/>
        <end position="213"/>
    </location>
</feature>
<dbReference type="Proteomes" id="UP000243127">
    <property type="component" value="Nucleomorph 1"/>
</dbReference>
<dbReference type="GO" id="GO:0006366">
    <property type="term" value="P:transcription by RNA polymerase II"/>
    <property type="evidence" value="ECO:0007669"/>
    <property type="project" value="TreeGrafter"/>
</dbReference>
<dbReference type="InterPro" id="IPR005571">
    <property type="entry name" value="RNA_pol_Rpb5_N"/>
</dbReference>
<dbReference type="GO" id="GO:0042797">
    <property type="term" value="P:tRNA transcription by RNA polymerase III"/>
    <property type="evidence" value="ECO:0007669"/>
    <property type="project" value="TreeGrafter"/>
</dbReference>
<dbReference type="PANTHER" id="PTHR10535:SF0">
    <property type="entry name" value="DNA-DIRECTED RNA POLYMERASES I, II, AND III SUBUNIT RPABC1"/>
    <property type="match status" value="1"/>
</dbReference>
<dbReference type="GO" id="GO:0005736">
    <property type="term" value="C:RNA polymerase I complex"/>
    <property type="evidence" value="ECO:0007669"/>
    <property type="project" value="TreeGrafter"/>
</dbReference>
<dbReference type="GO" id="GO:0005665">
    <property type="term" value="C:RNA polymerase II, core complex"/>
    <property type="evidence" value="ECO:0007669"/>
    <property type="project" value="TreeGrafter"/>
</dbReference>
<dbReference type="GO" id="GO:0003899">
    <property type="term" value="F:DNA-directed RNA polymerase activity"/>
    <property type="evidence" value="ECO:0007669"/>
    <property type="project" value="InterPro"/>
</dbReference>
<dbReference type="HAMAP" id="MF_00025">
    <property type="entry name" value="RNApol_Rpo5_RPB5"/>
    <property type="match status" value="1"/>
</dbReference>
<dbReference type="GO" id="GO:0006362">
    <property type="term" value="P:transcription elongation by RNA polymerase I"/>
    <property type="evidence" value="ECO:0007669"/>
    <property type="project" value="TreeGrafter"/>
</dbReference>
<dbReference type="NCBIfam" id="NF007129">
    <property type="entry name" value="PRK09570.1"/>
    <property type="match status" value="1"/>
</dbReference>
<dbReference type="PANTHER" id="PTHR10535">
    <property type="entry name" value="DNA-DIRECTED RNA POLYMERASES I, II, AND III SUBUNIT RPABC1"/>
    <property type="match status" value="1"/>
</dbReference>
<evidence type="ECO:0000259" key="5">
    <source>
        <dbReference type="Pfam" id="PF01191"/>
    </source>
</evidence>
<dbReference type="SUPFAM" id="SSF55287">
    <property type="entry name" value="RPB5-like RNA polymerase subunit"/>
    <property type="match status" value="1"/>
</dbReference>
<dbReference type="GO" id="GO:0003677">
    <property type="term" value="F:DNA binding"/>
    <property type="evidence" value="ECO:0007669"/>
    <property type="project" value="InterPro"/>
</dbReference>
<dbReference type="InterPro" id="IPR036710">
    <property type="entry name" value="RNA_pol_Rpb5_N_sf"/>
</dbReference>
<feature type="domain" description="RNA polymerase Rpb5 N-terminal" evidence="6">
    <location>
        <begin position="7"/>
        <end position="98"/>
    </location>
</feature>
<evidence type="ECO:0000256" key="4">
    <source>
        <dbReference type="ARBA" id="ARBA00025765"/>
    </source>
</evidence>
<dbReference type="InterPro" id="IPR000783">
    <property type="entry name" value="RNA_pol_subH/Rpb5_C"/>
</dbReference>
<dbReference type="InterPro" id="IPR014381">
    <property type="entry name" value="Arch_Rpo5/euc_Rpb5"/>
</dbReference>
<dbReference type="AlphaFoldDB" id="A9BK88"/>
<dbReference type="EMBL" id="CP000881">
    <property type="protein sequence ID" value="ABW97921.1"/>
    <property type="molecule type" value="Genomic_DNA"/>
</dbReference>
<gene>
    <name evidence="7" type="ORF">HAN_1g77</name>
</gene>
<keyword evidence="2" id="KW-0804">Transcription</keyword>
<organism evidence="7 8">
    <name type="scientific">Hemiselmis andersenii</name>
    <name type="common">Cryptophyte alga</name>
    <dbReference type="NCBI Taxonomy" id="464988"/>
    <lineage>
        <taxon>Eukaryota</taxon>
        <taxon>Cryptophyceae</taxon>
        <taxon>Cryptomonadales</taxon>
        <taxon>Hemiselmidaceae</taxon>
        <taxon>Hemiselmis</taxon>
    </lineage>
</organism>
<dbReference type="SUPFAM" id="SSF53036">
    <property type="entry name" value="Eukaryotic RPB5 N-terminal domain"/>
    <property type="match status" value="1"/>
</dbReference>
<keyword evidence="3" id="KW-0539">Nucleus</keyword>
<dbReference type="Pfam" id="PF03871">
    <property type="entry name" value="RNA_pol_Rpb5_N"/>
    <property type="match status" value="1"/>
</dbReference>
<dbReference type="PROSITE" id="PS01110">
    <property type="entry name" value="RNA_POL_H_23KD"/>
    <property type="match status" value="1"/>
</dbReference>
<comment type="subcellular location">
    <subcellularLocation>
        <location evidence="1">Nucleus</location>
    </subcellularLocation>
</comment>
<sequence length="216" mass="25632">METDYKEILNLFKIRRTILQMLRDRSYVVFENQDDLEMSRSSFEQKFVKNFQVIRSELEINRSKWLEENMRILVVFIEGEKEKSAIGVKSIRGFCERIKQDGFQNSIIVLHGKLTSHAKQAINSINSLDDKIEYFSESELIVNITEHNLVPKHEIISEEEARCLFKRYSIRENQLPRINKRDPIARYFGLQKNQIMKIIRSSETSGRYVTYRRCTG</sequence>
<dbReference type="InterPro" id="IPR020608">
    <property type="entry name" value="RNA_pol_subH/Rpb5_CS"/>
</dbReference>
<dbReference type="Gene3D" id="3.40.1340.10">
    <property type="entry name" value="RNA polymerase, Rpb5, N-terminal domain"/>
    <property type="match status" value="1"/>
</dbReference>
<comment type="similarity">
    <text evidence="4">Belongs to the archaeal Rpo5/eukaryotic RPB5 RNA polymerase subunit family.</text>
</comment>
<name>A9BK88_HEMAN</name>
<proteinExistence type="inferred from homology"/>
<evidence type="ECO:0000313" key="7">
    <source>
        <dbReference type="EMBL" id="ABW97921.1"/>
    </source>
</evidence>
<evidence type="ECO:0000313" key="8">
    <source>
        <dbReference type="Proteomes" id="UP000243127"/>
    </source>
</evidence>
<protein>
    <submittedName>
        <fullName evidence="7">Rpabc5</fullName>
    </submittedName>
</protein>
<geneLocation type="nucleomorph" evidence="7"/>
<dbReference type="PIRSF" id="PIRSF000747">
    <property type="entry name" value="RPB5"/>
    <property type="match status" value="1"/>
</dbReference>
<accession>A9BK88</accession>
<dbReference type="Pfam" id="PF01191">
    <property type="entry name" value="RNA_pol_Rpb5_C"/>
    <property type="match status" value="1"/>
</dbReference>
<dbReference type="GO" id="GO:0005666">
    <property type="term" value="C:RNA polymerase III complex"/>
    <property type="evidence" value="ECO:0007669"/>
    <property type="project" value="TreeGrafter"/>
</dbReference>
<reference evidence="7 8" key="1">
    <citation type="journal article" date="2007" name="Proc. Natl. Acad. Sci. U.S.A.">
        <title>Nucleomorph genome of Hemiselmis andersenii reveals complete intron loss and compaction as a driver of protein structure and function.</title>
        <authorList>
            <person name="Lane C.E."/>
            <person name="van den Heuvel K."/>
            <person name="Kozera C."/>
            <person name="Curtis B.A."/>
            <person name="Parsons B.J."/>
            <person name="Bowman S."/>
            <person name="Archibald J.M."/>
        </authorList>
    </citation>
    <scope>NUCLEOTIDE SEQUENCE [LARGE SCALE GENOMIC DNA]</scope>
    <source>
        <strain evidence="7 8">CCMP644</strain>
    </source>
</reference>
<dbReference type="Gene3D" id="3.90.940.20">
    <property type="entry name" value="RPB5-like RNA polymerase subunit"/>
    <property type="match status" value="1"/>
</dbReference>
<evidence type="ECO:0000256" key="3">
    <source>
        <dbReference type="ARBA" id="ARBA00023242"/>
    </source>
</evidence>